<dbReference type="Proteomes" id="UP000031967">
    <property type="component" value="Unassembled WGS sequence"/>
</dbReference>
<evidence type="ECO:0008006" key="9">
    <source>
        <dbReference type="Google" id="ProtNLM"/>
    </source>
</evidence>
<organism evidence="7 8">
    <name type="scientific">Gordoniibacillus kamchatkensis</name>
    <dbReference type="NCBI Taxonomy" id="1590651"/>
    <lineage>
        <taxon>Bacteria</taxon>
        <taxon>Bacillati</taxon>
        <taxon>Bacillota</taxon>
        <taxon>Bacilli</taxon>
        <taxon>Bacillales</taxon>
        <taxon>Paenibacillaceae</taxon>
        <taxon>Gordoniibacillus</taxon>
    </lineage>
</organism>
<reference evidence="7 8" key="1">
    <citation type="submission" date="2014-12" db="EMBL/GenBank/DDBJ databases">
        <title>Draft genome sequence of Paenibacillus kamchatkensis strain B-2647.</title>
        <authorList>
            <person name="Karlyshev A.V."/>
            <person name="Kudryashova E.B."/>
        </authorList>
    </citation>
    <scope>NUCLEOTIDE SEQUENCE [LARGE SCALE GENOMIC DNA]</scope>
    <source>
        <strain evidence="7 8">VKM B-2647</strain>
    </source>
</reference>
<name>A0ABR5AFY7_9BACL</name>
<keyword evidence="8" id="KW-1185">Reference proteome</keyword>
<sequence>MLGLVILLAFEAAGYAVRLLLHVPLPANVIGLILFTLALQFGLVRLAWVEAAAEFLVKHLMLFFAPVIVGTMAFWPYLKTQLLTAALSLTLSAFVVLLVTGKAMQLIGRRSRGEEREHKHEL</sequence>
<feature type="transmembrane region" description="Helical" evidence="6">
    <location>
        <begin position="60"/>
        <end position="78"/>
    </location>
</feature>
<protein>
    <recommendedName>
        <fullName evidence="9">CidA/LrgA family protein</fullName>
    </recommendedName>
</protein>
<comment type="caution">
    <text evidence="7">The sequence shown here is derived from an EMBL/GenBank/DDBJ whole genome shotgun (WGS) entry which is preliminary data.</text>
</comment>
<evidence type="ECO:0000256" key="4">
    <source>
        <dbReference type="ARBA" id="ARBA00022989"/>
    </source>
</evidence>
<feature type="transmembrane region" description="Helical" evidence="6">
    <location>
        <begin position="30"/>
        <end position="48"/>
    </location>
</feature>
<dbReference type="PANTHER" id="PTHR33931">
    <property type="entry name" value="HOLIN-LIKE PROTEIN CIDA-RELATED"/>
    <property type="match status" value="1"/>
</dbReference>
<evidence type="ECO:0000256" key="5">
    <source>
        <dbReference type="ARBA" id="ARBA00023136"/>
    </source>
</evidence>
<dbReference type="Pfam" id="PF03788">
    <property type="entry name" value="LrgA"/>
    <property type="match status" value="1"/>
</dbReference>
<dbReference type="InterPro" id="IPR005538">
    <property type="entry name" value="LrgA/CidA"/>
</dbReference>
<gene>
    <name evidence="7" type="ORF">SD70_17520</name>
</gene>
<dbReference type="EMBL" id="JXAK01000030">
    <property type="protein sequence ID" value="KIL39860.1"/>
    <property type="molecule type" value="Genomic_DNA"/>
</dbReference>
<feature type="transmembrane region" description="Helical" evidence="6">
    <location>
        <begin position="84"/>
        <end position="104"/>
    </location>
</feature>
<evidence type="ECO:0000256" key="6">
    <source>
        <dbReference type="SAM" id="Phobius"/>
    </source>
</evidence>
<keyword evidence="3 6" id="KW-0812">Transmembrane</keyword>
<comment type="subcellular location">
    <subcellularLocation>
        <location evidence="1">Cell membrane</location>
        <topology evidence="1">Multi-pass membrane protein</topology>
    </subcellularLocation>
</comment>
<evidence type="ECO:0000256" key="1">
    <source>
        <dbReference type="ARBA" id="ARBA00004651"/>
    </source>
</evidence>
<accession>A0ABR5AFY7</accession>
<keyword evidence="5 6" id="KW-0472">Membrane</keyword>
<evidence type="ECO:0000313" key="8">
    <source>
        <dbReference type="Proteomes" id="UP000031967"/>
    </source>
</evidence>
<dbReference type="PANTHER" id="PTHR33931:SF2">
    <property type="entry name" value="HOLIN-LIKE PROTEIN CIDA"/>
    <property type="match status" value="1"/>
</dbReference>
<evidence type="ECO:0000256" key="3">
    <source>
        <dbReference type="ARBA" id="ARBA00022692"/>
    </source>
</evidence>
<keyword evidence="2" id="KW-1003">Cell membrane</keyword>
<dbReference type="RefSeq" id="WP_041048826.1">
    <property type="nucleotide sequence ID" value="NZ_JXAK01000030.1"/>
</dbReference>
<evidence type="ECO:0000313" key="7">
    <source>
        <dbReference type="EMBL" id="KIL39860.1"/>
    </source>
</evidence>
<keyword evidence="4 6" id="KW-1133">Transmembrane helix</keyword>
<evidence type="ECO:0000256" key="2">
    <source>
        <dbReference type="ARBA" id="ARBA00022475"/>
    </source>
</evidence>
<proteinExistence type="predicted"/>